<dbReference type="AlphaFoldDB" id="A0A126ZXA3"/>
<reference evidence="2 3" key="1">
    <citation type="submission" date="2016-02" db="EMBL/GenBank/DDBJ databases">
        <title>Complete genome of Sinomonas atrocyanea KCTC 3377.</title>
        <authorList>
            <person name="Kim K.M."/>
        </authorList>
    </citation>
    <scope>NUCLEOTIDE SEQUENCE [LARGE SCALE GENOMIC DNA]</scope>
    <source>
        <strain evidence="2 3">KCTC 3377</strain>
    </source>
</reference>
<dbReference type="OrthoDB" id="9806976at2"/>
<dbReference type="PATRIC" id="fig|37927.3.peg.1105"/>
<dbReference type="SUPFAM" id="SSF46785">
    <property type="entry name" value="Winged helix' DNA-binding domain"/>
    <property type="match status" value="1"/>
</dbReference>
<dbReference type="STRING" id="37927.SA2016_1060"/>
<dbReference type="GO" id="GO:0003700">
    <property type="term" value="F:DNA-binding transcription factor activity"/>
    <property type="evidence" value="ECO:0007669"/>
    <property type="project" value="InterPro"/>
</dbReference>
<protein>
    <submittedName>
        <fullName evidence="2">ArsR family transcriptional regulator</fullName>
    </submittedName>
</protein>
<dbReference type="RefSeq" id="WP_066496150.1">
    <property type="nucleotide sequence ID" value="NZ_BJMO01000109.1"/>
</dbReference>
<dbReference type="PANTHER" id="PTHR38600:SF2">
    <property type="entry name" value="SLL0088 PROTEIN"/>
    <property type="match status" value="1"/>
</dbReference>
<dbReference type="PANTHER" id="PTHR38600">
    <property type="entry name" value="TRANSCRIPTIONAL REGULATORY PROTEIN"/>
    <property type="match status" value="1"/>
</dbReference>
<dbReference type="KEGG" id="satk:SA2016_1060"/>
<sequence length="118" mass="12742">MIKYSEGEAGRLDAAFHALSDQRRRAIVTRLCEGPASVSALAAPLGVSLPAVVQHLAVLEAARLITTSKSGRVRTCTLAPDGLRAAESWLHSRRLPQERAVDRLEAFLSEASDPKEQP</sequence>
<dbReference type="InterPro" id="IPR011991">
    <property type="entry name" value="ArsR-like_HTH"/>
</dbReference>
<organism evidence="2 3">
    <name type="scientific">Sinomonas atrocyanea</name>
    <dbReference type="NCBI Taxonomy" id="37927"/>
    <lineage>
        <taxon>Bacteria</taxon>
        <taxon>Bacillati</taxon>
        <taxon>Actinomycetota</taxon>
        <taxon>Actinomycetes</taxon>
        <taxon>Micrococcales</taxon>
        <taxon>Micrococcaceae</taxon>
        <taxon>Sinomonas</taxon>
    </lineage>
</organism>
<dbReference type="SMART" id="SM00418">
    <property type="entry name" value="HTH_ARSR"/>
    <property type="match status" value="1"/>
</dbReference>
<dbReference type="Pfam" id="PF01022">
    <property type="entry name" value="HTH_5"/>
    <property type="match status" value="1"/>
</dbReference>
<dbReference type="CDD" id="cd00090">
    <property type="entry name" value="HTH_ARSR"/>
    <property type="match status" value="1"/>
</dbReference>
<name>A0A126ZXA3_9MICC</name>
<evidence type="ECO:0000259" key="1">
    <source>
        <dbReference type="PROSITE" id="PS50987"/>
    </source>
</evidence>
<accession>A0A126ZXA3</accession>
<keyword evidence="3" id="KW-1185">Reference proteome</keyword>
<dbReference type="InterPro" id="IPR001845">
    <property type="entry name" value="HTH_ArsR_DNA-bd_dom"/>
</dbReference>
<dbReference type="Gene3D" id="1.10.10.10">
    <property type="entry name" value="Winged helix-like DNA-binding domain superfamily/Winged helix DNA-binding domain"/>
    <property type="match status" value="1"/>
</dbReference>
<gene>
    <name evidence="2" type="ORF">SA2016_1060</name>
</gene>
<dbReference type="NCBIfam" id="NF033788">
    <property type="entry name" value="HTH_metalloreg"/>
    <property type="match status" value="1"/>
</dbReference>
<dbReference type="PROSITE" id="PS50987">
    <property type="entry name" value="HTH_ARSR_2"/>
    <property type="match status" value="1"/>
</dbReference>
<dbReference type="InterPro" id="IPR036388">
    <property type="entry name" value="WH-like_DNA-bd_sf"/>
</dbReference>
<evidence type="ECO:0000313" key="3">
    <source>
        <dbReference type="Proteomes" id="UP000070134"/>
    </source>
</evidence>
<feature type="domain" description="HTH arsR-type" evidence="1">
    <location>
        <begin position="4"/>
        <end position="107"/>
    </location>
</feature>
<dbReference type="Proteomes" id="UP000070134">
    <property type="component" value="Chromosome"/>
</dbReference>
<dbReference type="EMBL" id="CP014518">
    <property type="protein sequence ID" value="AMM31743.1"/>
    <property type="molecule type" value="Genomic_DNA"/>
</dbReference>
<dbReference type="InterPro" id="IPR036390">
    <property type="entry name" value="WH_DNA-bd_sf"/>
</dbReference>
<evidence type="ECO:0000313" key="2">
    <source>
        <dbReference type="EMBL" id="AMM31743.1"/>
    </source>
</evidence>
<proteinExistence type="predicted"/>